<sequence length="262" mass="30407">MAALSRYGRLLFAGSKRVLSRSFFGSSREGGKGSQSKVLGGTSAPVYELQVHNVKPEHMKDYLSLTEDQYTRLNSSSSIPVDLIGSWTVQVGLNVDQTLHLWRYKDGYETMDKVWTCLKEDKEWQDYSHNKLANQIYSRSSQVLVAFTFWDPAGLESETKRGLYEMRTYTLKAGTTIEWGHEWRQGLKFRDKREAVGGWFSQIGEMHVVHHLWGYENLVDRRDTRQQAWQEPGWDQCVRETVPLIRHMEARILRPNSFSPLQ</sequence>
<dbReference type="FunFam" id="3.30.70.100:FF:000004">
    <property type="entry name" value="NIPSNAP family protein"/>
    <property type="match status" value="1"/>
</dbReference>
<dbReference type="SUPFAM" id="SSF54909">
    <property type="entry name" value="Dimeric alpha+beta barrel"/>
    <property type="match status" value="2"/>
</dbReference>
<evidence type="ECO:0000256" key="1">
    <source>
        <dbReference type="ARBA" id="ARBA00005291"/>
    </source>
</evidence>
<reference evidence="4" key="1">
    <citation type="journal article" date="2010" name="Nature">
        <title>The Amphimedon queenslandica genome and the evolution of animal complexity.</title>
        <authorList>
            <person name="Srivastava M."/>
            <person name="Simakov O."/>
            <person name="Chapman J."/>
            <person name="Fahey B."/>
            <person name="Gauthier M.E."/>
            <person name="Mitros T."/>
            <person name="Richards G.S."/>
            <person name="Conaco C."/>
            <person name="Dacre M."/>
            <person name="Hellsten U."/>
            <person name="Larroux C."/>
            <person name="Putnam N.H."/>
            <person name="Stanke M."/>
            <person name="Adamska M."/>
            <person name="Darling A."/>
            <person name="Degnan S.M."/>
            <person name="Oakley T.H."/>
            <person name="Plachetzki D.C."/>
            <person name="Zhai Y."/>
            <person name="Adamski M."/>
            <person name="Calcino A."/>
            <person name="Cummins S.F."/>
            <person name="Goodstein D.M."/>
            <person name="Harris C."/>
            <person name="Jackson D.J."/>
            <person name="Leys S.P."/>
            <person name="Shu S."/>
            <person name="Woodcroft B.J."/>
            <person name="Vervoort M."/>
            <person name="Kosik K.S."/>
            <person name="Manning G."/>
            <person name="Degnan B.M."/>
            <person name="Rokhsar D.S."/>
        </authorList>
    </citation>
    <scope>NUCLEOTIDE SEQUENCE [LARGE SCALE GENOMIC DNA]</scope>
</reference>
<accession>A0A1X7U5S0</accession>
<gene>
    <name evidence="3" type="primary">100642107</name>
</gene>
<protein>
    <recommendedName>
        <fullName evidence="2">NIPSNAP domain-containing protein</fullName>
    </recommendedName>
</protein>
<dbReference type="STRING" id="400682.A0A1X7U5S0"/>
<evidence type="ECO:0000259" key="2">
    <source>
        <dbReference type="Pfam" id="PF07978"/>
    </source>
</evidence>
<dbReference type="Proteomes" id="UP000007879">
    <property type="component" value="Unassembled WGS sequence"/>
</dbReference>
<dbReference type="eggNOG" id="KOG2883">
    <property type="taxonomic scope" value="Eukaryota"/>
</dbReference>
<dbReference type="AlphaFoldDB" id="A0A1X7U5S0"/>
<dbReference type="Pfam" id="PF07978">
    <property type="entry name" value="NIPSNAP"/>
    <property type="match status" value="2"/>
</dbReference>
<name>A0A1X7U5S0_AMPQE</name>
<dbReference type="EnsemblMetazoa" id="XM_003388930.2">
    <property type="protein sequence ID" value="XP_003388978.1"/>
    <property type="gene ID" value="LOC100642107"/>
</dbReference>
<dbReference type="OMA" id="NESSWFR"/>
<comment type="similarity">
    <text evidence="1">Belongs to the NipSnap family.</text>
</comment>
<proteinExistence type="inferred from homology"/>
<dbReference type="InterPro" id="IPR051557">
    <property type="entry name" value="NipSnap_domain"/>
</dbReference>
<dbReference type="EnsemblMetazoa" id="Aqu2.1.22811_001">
    <property type="protein sequence ID" value="Aqu2.1.22811_001"/>
    <property type="gene ID" value="Aqu2.1.22811"/>
</dbReference>
<dbReference type="InterPro" id="IPR011008">
    <property type="entry name" value="Dimeric_a/b-barrel"/>
</dbReference>
<dbReference type="OrthoDB" id="10262843at2759"/>
<dbReference type="GO" id="GO:0000423">
    <property type="term" value="P:mitophagy"/>
    <property type="evidence" value="ECO:0007669"/>
    <property type="project" value="UniProtKB-ARBA"/>
</dbReference>
<dbReference type="InterPro" id="IPR012577">
    <property type="entry name" value="NIPSNAP"/>
</dbReference>
<dbReference type="KEGG" id="aqu:100642107"/>
<keyword evidence="4" id="KW-1185">Reference proteome</keyword>
<dbReference type="Gene3D" id="3.30.70.100">
    <property type="match status" value="2"/>
</dbReference>
<dbReference type="GO" id="GO:0005739">
    <property type="term" value="C:mitochondrion"/>
    <property type="evidence" value="ECO:0007669"/>
    <property type="project" value="TreeGrafter"/>
</dbReference>
<organism evidence="3">
    <name type="scientific">Amphimedon queenslandica</name>
    <name type="common">Sponge</name>
    <dbReference type="NCBI Taxonomy" id="400682"/>
    <lineage>
        <taxon>Eukaryota</taxon>
        <taxon>Metazoa</taxon>
        <taxon>Porifera</taxon>
        <taxon>Demospongiae</taxon>
        <taxon>Heteroscleromorpha</taxon>
        <taxon>Haplosclerida</taxon>
        <taxon>Niphatidae</taxon>
        <taxon>Amphimedon</taxon>
    </lineage>
</organism>
<feature type="domain" description="NIPSNAP" evidence="2">
    <location>
        <begin position="164"/>
        <end position="260"/>
    </location>
</feature>
<dbReference type="InParanoid" id="A0A1X7U5S0"/>
<reference evidence="3" key="2">
    <citation type="submission" date="2017-05" db="UniProtKB">
        <authorList>
            <consortium name="EnsemblMetazoa"/>
        </authorList>
    </citation>
    <scope>IDENTIFICATION</scope>
</reference>
<dbReference type="PANTHER" id="PTHR21017">
    <property type="entry name" value="NIPSNAP-RELATED"/>
    <property type="match status" value="1"/>
</dbReference>
<evidence type="ECO:0000313" key="3">
    <source>
        <dbReference type="EnsemblMetazoa" id="Aqu2.1.22811_001"/>
    </source>
</evidence>
<feature type="domain" description="NIPSNAP" evidence="2">
    <location>
        <begin position="47"/>
        <end position="149"/>
    </location>
</feature>
<dbReference type="PANTHER" id="PTHR21017:SF17">
    <property type="entry name" value="PROTEIN NIPSNAP"/>
    <property type="match status" value="1"/>
</dbReference>
<evidence type="ECO:0000313" key="4">
    <source>
        <dbReference type="Proteomes" id="UP000007879"/>
    </source>
</evidence>